<reference evidence="2 3" key="1">
    <citation type="journal article" date="2016" name="Front. Microbiol.">
        <title>Comparative Genomics Analysis of Streptomyces Species Reveals Their Adaptation to the Marine Environment and Their Diversity at the Genomic Level.</title>
        <authorList>
            <person name="Tian X."/>
            <person name="Zhang Z."/>
            <person name="Yang T."/>
            <person name="Chen M."/>
            <person name="Li J."/>
            <person name="Chen F."/>
            <person name="Yang J."/>
            <person name="Li W."/>
            <person name="Zhang B."/>
            <person name="Zhang Z."/>
            <person name="Wu J."/>
            <person name="Zhang C."/>
            <person name="Long L."/>
            <person name="Xiao J."/>
        </authorList>
    </citation>
    <scope>NUCLEOTIDE SEQUENCE [LARGE SCALE GENOMIC DNA]</scope>
    <source>
        <strain evidence="2 3">SCSIO 02100</strain>
    </source>
</reference>
<accession>A0A1E7KKB1</accession>
<evidence type="ECO:0000313" key="3">
    <source>
        <dbReference type="Proteomes" id="UP000176101"/>
    </source>
</evidence>
<organism evidence="2 3">
    <name type="scientific">Streptomyces oceani</name>
    <dbReference type="NCBI Taxonomy" id="1075402"/>
    <lineage>
        <taxon>Bacteria</taxon>
        <taxon>Bacillati</taxon>
        <taxon>Actinomycetota</taxon>
        <taxon>Actinomycetes</taxon>
        <taxon>Kitasatosporales</taxon>
        <taxon>Streptomycetaceae</taxon>
        <taxon>Streptomyces</taxon>
    </lineage>
</organism>
<dbReference type="STRING" id="1075402.AN216_08630"/>
<dbReference type="EMBL" id="LJGU01000114">
    <property type="protein sequence ID" value="OEV04375.1"/>
    <property type="molecule type" value="Genomic_DNA"/>
</dbReference>
<keyword evidence="3" id="KW-1185">Reference proteome</keyword>
<comment type="caution">
    <text evidence="2">The sequence shown here is derived from an EMBL/GenBank/DDBJ whole genome shotgun (WGS) entry which is preliminary data.</text>
</comment>
<feature type="region of interest" description="Disordered" evidence="1">
    <location>
        <begin position="1"/>
        <end position="67"/>
    </location>
</feature>
<proteinExistence type="predicted"/>
<sequence>MPKPGSKSYDIQRARRRKAAKNDLGESGQEANEEAKQELEQDPQWRPAGPESDRARGPKGERPEPSD</sequence>
<name>A0A1E7KKB1_9ACTN</name>
<dbReference type="Proteomes" id="UP000176101">
    <property type="component" value="Unassembled WGS sequence"/>
</dbReference>
<gene>
    <name evidence="2" type="ORF">AN216_08630</name>
</gene>
<dbReference type="OrthoDB" id="3401467at2"/>
<dbReference type="RefSeq" id="WP_070196124.1">
    <property type="nucleotide sequence ID" value="NZ_LJGU01000114.1"/>
</dbReference>
<evidence type="ECO:0000256" key="1">
    <source>
        <dbReference type="SAM" id="MobiDB-lite"/>
    </source>
</evidence>
<feature type="compositionally biased region" description="Basic and acidic residues" evidence="1">
    <location>
        <begin position="51"/>
        <end position="67"/>
    </location>
</feature>
<evidence type="ECO:0000313" key="2">
    <source>
        <dbReference type="EMBL" id="OEV04375.1"/>
    </source>
</evidence>
<protein>
    <submittedName>
        <fullName evidence="2">Uncharacterized protein</fullName>
    </submittedName>
</protein>
<dbReference type="AlphaFoldDB" id="A0A1E7KKB1"/>